<feature type="chain" id="PRO_5002825237" evidence="9">
    <location>
        <begin position="34"/>
        <end position="642"/>
    </location>
</feature>
<keyword evidence="5 9" id="KW-0732">Signal</keyword>
<dbReference type="InterPro" id="IPR015943">
    <property type="entry name" value="WD40/YVTN_repeat-like_dom_sf"/>
</dbReference>
<dbReference type="STRING" id="450851.PHZ_c0057"/>
<dbReference type="InterPro" id="IPR002372">
    <property type="entry name" value="PQQ_rpt_dom"/>
</dbReference>
<dbReference type="PROSITE" id="PS51007">
    <property type="entry name" value="CYTC"/>
    <property type="match status" value="1"/>
</dbReference>
<keyword evidence="12" id="KW-1185">Reference proteome</keyword>
<evidence type="ECO:0000256" key="1">
    <source>
        <dbReference type="ARBA" id="ARBA00001931"/>
    </source>
</evidence>
<keyword evidence="3 8" id="KW-0349">Heme</keyword>
<dbReference type="InterPro" id="IPR036909">
    <property type="entry name" value="Cyt_c-like_dom_sf"/>
</dbReference>
<evidence type="ECO:0000256" key="3">
    <source>
        <dbReference type="ARBA" id="ARBA00022617"/>
    </source>
</evidence>
<gene>
    <name evidence="11" type="ordered locus">PHZ_c0057</name>
</gene>
<keyword evidence="6" id="KW-0560">Oxidoreductase</keyword>
<dbReference type="GO" id="GO:0016491">
    <property type="term" value="F:oxidoreductase activity"/>
    <property type="evidence" value="ECO:0007669"/>
    <property type="project" value="UniProtKB-KW"/>
</dbReference>
<dbReference type="PANTHER" id="PTHR32303">
    <property type="entry name" value="QUINOPROTEIN ALCOHOL DEHYDROGENASE (CYTOCHROME C)"/>
    <property type="match status" value="1"/>
</dbReference>
<dbReference type="SUPFAM" id="SSF46626">
    <property type="entry name" value="Cytochrome c"/>
    <property type="match status" value="1"/>
</dbReference>
<dbReference type="InterPro" id="IPR018391">
    <property type="entry name" value="PQQ_b-propeller_rpt"/>
</dbReference>
<dbReference type="KEGG" id="pzu:PHZ_c0057"/>
<dbReference type="eggNOG" id="COG4993">
    <property type="taxonomic scope" value="Bacteria"/>
</dbReference>
<dbReference type="Gene3D" id="2.140.10.10">
    <property type="entry name" value="Quinoprotein alcohol dehydrogenase-like superfamily"/>
    <property type="match status" value="1"/>
</dbReference>
<evidence type="ECO:0000256" key="8">
    <source>
        <dbReference type="PROSITE-ProRule" id="PRU00433"/>
    </source>
</evidence>
<feature type="signal peptide" evidence="9">
    <location>
        <begin position="1"/>
        <end position="33"/>
    </location>
</feature>
<dbReference type="OrthoDB" id="5290752at2"/>
<dbReference type="Gene3D" id="1.10.760.10">
    <property type="entry name" value="Cytochrome c-like domain"/>
    <property type="match status" value="1"/>
</dbReference>
<sequence>MGVWKRMAQGGGVAALAAAALGAGLGFGQLANAQAPDDAPTPGKLVYDQYCASCHDKPEPGSRAAPIGNLRKMSAQTLTTVLTTGVMKPMGDQLSRRQMRELVEYLAAPAGPLGTEWIETAMCARGQREVDVSGKPAQLGFGVDLDNSRRMSAAQAGLKTKDVADLEVAWTFAFPRTSSLRSQGVVVGSTLFYPAGQTNYLVALDTKSGCVKWASELPSPIRNSLAVGRLGPKGPLAVVGGDNAGNLVAVDAKTGKVAWRVDPRHDKNVPLSGSPLFHEDKIIVPVSAMDVANAMRPNFECCKSHGAVVAVEAASGRTLWTWHTMEDAKPLGRKTSTGVETYGPSGAPIWSSPAIDPRKGIVYTATGENTSPPATKTSDAVVAIDLSTGKDRWVFQALENDVWNMSCPIGPPPPGQPLKPNCYFANEGSVLRDHDFGGGPVIFRGKGGRELILAGQKSGDVWALEPRGGKVVWRHTFGPGTPLGGVHWGLATDGVRVFAPISDPNVPADKSAAGMHAIDVASGKIAWQWKAAPDCEGDRKTRVPICASRYGLSAPPLVIDGAVLAGSLDGRLWVFDAVRGDVLASYDTARTHQSVNGLAGSGGSIDAAGLFAGDGMVFVNSGYAAFGQQPGNVLVAYRPKAK</sequence>
<evidence type="ECO:0000313" key="12">
    <source>
        <dbReference type="Proteomes" id="UP000001868"/>
    </source>
</evidence>
<dbReference type="SMART" id="SM00564">
    <property type="entry name" value="PQQ"/>
    <property type="match status" value="6"/>
</dbReference>
<dbReference type="PANTHER" id="PTHR32303:SF10">
    <property type="entry name" value="OUTER MEMBRANE PROTEIN ASSEMBLY FACTOR BAMB"/>
    <property type="match status" value="1"/>
</dbReference>
<dbReference type="Pfam" id="PF01011">
    <property type="entry name" value="PQQ"/>
    <property type="match status" value="1"/>
</dbReference>
<dbReference type="HOGENOM" id="CLU_020613_0_0_5"/>
<dbReference type="InterPro" id="IPR009056">
    <property type="entry name" value="Cyt_c-like_dom"/>
</dbReference>
<evidence type="ECO:0000313" key="11">
    <source>
        <dbReference type="EMBL" id="ACG76471.1"/>
    </source>
</evidence>
<dbReference type="Pfam" id="PF13442">
    <property type="entry name" value="Cytochrome_CBB3"/>
    <property type="match status" value="1"/>
</dbReference>
<feature type="domain" description="Cytochrome c" evidence="10">
    <location>
        <begin position="38"/>
        <end position="110"/>
    </location>
</feature>
<evidence type="ECO:0000259" key="10">
    <source>
        <dbReference type="PROSITE" id="PS51007"/>
    </source>
</evidence>
<proteinExistence type="inferred from homology"/>
<comment type="cofactor">
    <cofactor evidence="1">
        <name>pyrroloquinoline quinone</name>
        <dbReference type="ChEBI" id="CHEBI:58442"/>
    </cofactor>
</comment>
<evidence type="ECO:0000256" key="9">
    <source>
        <dbReference type="SAM" id="SignalP"/>
    </source>
</evidence>
<dbReference type="Gene3D" id="2.130.10.10">
    <property type="entry name" value="YVTN repeat-like/Quinoprotein amine dehydrogenase"/>
    <property type="match status" value="1"/>
</dbReference>
<dbReference type="GO" id="GO:0046872">
    <property type="term" value="F:metal ion binding"/>
    <property type="evidence" value="ECO:0007669"/>
    <property type="project" value="UniProtKB-KW"/>
</dbReference>
<dbReference type="SUPFAM" id="SSF50998">
    <property type="entry name" value="Quinoprotein alcohol dehydrogenase-like"/>
    <property type="match status" value="1"/>
</dbReference>
<reference evidence="11 12" key="1">
    <citation type="journal article" date="2008" name="BMC Genomics">
        <title>Complete genome of Phenylobacterium zucineum - a novel facultative intracellular bacterium isolated from human erythroleukemia cell line K562.</title>
        <authorList>
            <person name="Luo Y."/>
            <person name="Xu X."/>
            <person name="Ding Z."/>
            <person name="Liu Z."/>
            <person name="Zhang B."/>
            <person name="Yan Z."/>
            <person name="Sun J."/>
            <person name="Hu S."/>
            <person name="Hu X."/>
        </authorList>
    </citation>
    <scope>NUCLEOTIDE SEQUENCE [LARGE SCALE GENOMIC DNA]</scope>
    <source>
        <strain evidence="11 12">HLK1</strain>
    </source>
</reference>
<organism evidence="11 12">
    <name type="scientific">Phenylobacterium zucineum (strain HLK1)</name>
    <dbReference type="NCBI Taxonomy" id="450851"/>
    <lineage>
        <taxon>Bacteria</taxon>
        <taxon>Pseudomonadati</taxon>
        <taxon>Pseudomonadota</taxon>
        <taxon>Alphaproteobacteria</taxon>
        <taxon>Caulobacterales</taxon>
        <taxon>Caulobacteraceae</taxon>
        <taxon>Phenylobacterium</taxon>
    </lineage>
</organism>
<evidence type="ECO:0000256" key="7">
    <source>
        <dbReference type="ARBA" id="ARBA00023004"/>
    </source>
</evidence>
<dbReference type="Gene3D" id="2.40.10.480">
    <property type="match status" value="1"/>
</dbReference>
<dbReference type="EMBL" id="CP000747">
    <property type="protein sequence ID" value="ACG76471.1"/>
    <property type="molecule type" value="Genomic_DNA"/>
</dbReference>
<evidence type="ECO:0000256" key="6">
    <source>
        <dbReference type="ARBA" id="ARBA00023002"/>
    </source>
</evidence>
<accession>B4RBL1</accession>
<dbReference type="AlphaFoldDB" id="B4RBL1"/>
<keyword evidence="7 8" id="KW-0408">Iron</keyword>
<dbReference type="RefSeq" id="WP_012520619.1">
    <property type="nucleotide sequence ID" value="NC_011144.1"/>
</dbReference>
<dbReference type="InterPro" id="IPR011047">
    <property type="entry name" value="Quinoprotein_ADH-like_sf"/>
</dbReference>
<dbReference type="Proteomes" id="UP000001868">
    <property type="component" value="Chromosome"/>
</dbReference>
<evidence type="ECO:0000256" key="5">
    <source>
        <dbReference type="ARBA" id="ARBA00022729"/>
    </source>
</evidence>
<dbReference type="GO" id="GO:0009055">
    <property type="term" value="F:electron transfer activity"/>
    <property type="evidence" value="ECO:0007669"/>
    <property type="project" value="InterPro"/>
</dbReference>
<keyword evidence="4 8" id="KW-0479">Metal-binding</keyword>
<dbReference type="eggNOG" id="COG1520">
    <property type="taxonomic scope" value="Bacteria"/>
</dbReference>
<name>B4RBL1_PHEZH</name>
<dbReference type="GO" id="GO:0020037">
    <property type="term" value="F:heme binding"/>
    <property type="evidence" value="ECO:0007669"/>
    <property type="project" value="InterPro"/>
</dbReference>
<protein>
    <submittedName>
        <fullName evidence="11">Glucose dehydrogenase</fullName>
    </submittedName>
</protein>
<comment type="similarity">
    <text evidence="2">Belongs to the bacterial PQQ dehydrogenase family.</text>
</comment>
<dbReference type="eggNOG" id="COG2010">
    <property type="taxonomic scope" value="Bacteria"/>
</dbReference>
<evidence type="ECO:0000256" key="2">
    <source>
        <dbReference type="ARBA" id="ARBA00008156"/>
    </source>
</evidence>
<dbReference type="Pfam" id="PF13360">
    <property type="entry name" value="PQQ_2"/>
    <property type="match status" value="1"/>
</dbReference>
<evidence type="ECO:0000256" key="4">
    <source>
        <dbReference type="ARBA" id="ARBA00022723"/>
    </source>
</evidence>